<dbReference type="GO" id="GO:0043625">
    <property type="term" value="C:delta DNA polymerase complex"/>
    <property type="evidence" value="ECO:0007669"/>
    <property type="project" value="InterPro"/>
</dbReference>
<feature type="compositionally biased region" description="Basic and acidic residues" evidence="5">
    <location>
        <begin position="469"/>
        <end position="478"/>
    </location>
</feature>
<sequence length="585" mass="63775">MTSPAHDYLSKQLSINNNIVTYRSLSRELGVHVNIAKNELAAYHVSSPPSCATYLIMGEVPPTRKSYDDEMDVDGGDEIYLDDYDDEEDDEGFMPQTKIVLVDEDNLESSKSQFSRIFSTYIYALSPAPIRDAGLICTPTPTIRQIDTNKYQDKGKGKETEVGKGVEKGVEWGKMVGKVIGAHVVMKAGKQPIASTSTSISKPITKSSSTKDDPKFKSKDTSKDDPQDKLKPKPTEKPKATGKLDWSNAKTKDMKAKEVKKKEGDVKKEKEVKKKPEPEKPVKAKEIKDEKRGTKRKSTGALLSDSDSDSEEDSAPPKPQTKPLTKPQSKAPPKAPPAKATSSAHIRRGVIFSSDEDDEEEQAPKKRLQKGKAKWVGASTDDDDEAERSLRAMMDVDDDQVIRIPRNPPSTANPSTASGSPPEDVEEDVDVEMAAGDEDLKIKPPPRKRKPKKVIPVGRNGLKKRRVEKSRTSFDEKGYMVTEDYSSYESVSEGEEGQSAAEPASKSKAPAKSKSKTKTKSPTSDETPTTNKNPTTDESPAESASKGKAAGGKMQSTGMGKTAISTKGKTGGSSKGDIKNFFAKK</sequence>
<dbReference type="OrthoDB" id="514823at2759"/>
<dbReference type="GO" id="GO:0006297">
    <property type="term" value="P:nucleotide-excision repair, DNA gap filling"/>
    <property type="evidence" value="ECO:0007669"/>
    <property type="project" value="TreeGrafter"/>
</dbReference>
<reference evidence="7" key="2">
    <citation type="submission" date="2015-01" db="EMBL/GenBank/DDBJ databases">
        <title>Evolutionary Origins and Diversification of the Mycorrhizal Mutualists.</title>
        <authorList>
            <consortium name="DOE Joint Genome Institute"/>
            <consortium name="Mycorrhizal Genomics Consortium"/>
            <person name="Kohler A."/>
            <person name="Kuo A."/>
            <person name="Nagy L.G."/>
            <person name="Floudas D."/>
            <person name="Copeland A."/>
            <person name="Barry K.W."/>
            <person name="Cichocki N."/>
            <person name="Veneault-Fourrey C."/>
            <person name="LaButti K."/>
            <person name="Lindquist E.A."/>
            <person name="Lipzen A."/>
            <person name="Lundell T."/>
            <person name="Morin E."/>
            <person name="Murat C."/>
            <person name="Riley R."/>
            <person name="Ohm R."/>
            <person name="Sun H."/>
            <person name="Tunlid A."/>
            <person name="Henrissat B."/>
            <person name="Grigoriev I.V."/>
            <person name="Hibbett D.S."/>
            <person name="Martin F."/>
        </authorList>
    </citation>
    <scope>NUCLEOTIDE SEQUENCE [LARGE SCALE GENOMIC DNA]</scope>
    <source>
        <strain evidence="7">F 1598</strain>
    </source>
</reference>
<dbReference type="GO" id="GO:0003887">
    <property type="term" value="F:DNA-directed DNA polymerase activity"/>
    <property type="evidence" value="ECO:0007669"/>
    <property type="project" value="TreeGrafter"/>
</dbReference>
<evidence type="ECO:0000256" key="2">
    <source>
        <dbReference type="ARBA" id="ARBA00017589"/>
    </source>
</evidence>
<feature type="compositionally biased region" description="Basic residues" evidence="5">
    <location>
        <begin position="509"/>
        <end position="519"/>
    </location>
</feature>
<dbReference type="AlphaFoldDB" id="A0A0C3AK48"/>
<dbReference type="Proteomes" id="UP000054166">
    <property type="component" value="Unassembled WGS sequence"/>
</dbReference>
<dbReference type="Gene3D" id="3.90.1030.20">
    <property type="entry name" value="DNA polymerase delta, p66 (Cdc27) subunit, wHTH domain"/>
    <property type="match status" value="1"/>
</dbReference>
<keyword evidence="7" id="KW-1185">Reference proteome</keyword>
<proteinExistence type="predicted"/>
<evidence type="ECO:0000256" key="4">
    <source>
        <dbReference type="ARBA" id="ARBA00023242"/>
    </source>
</evidence>
<keyword evidence="3" id="KW-0235">DNA replication</keyword>
<feature type="compositionally biased region" description="Low complexity" evidence="5">
    <location>
        <begin position="520"/>
        <end position="530"/>
    </location>
</feature>
<protein>
    <recommendedName>
        <fullName evidence="2">DNA polymerase delta subunit 3</fullName>
    </recommendedName>
</protein>
<dbReference type="InterPro" id="IPR041913">
    <property type="entry name" value="POLD3_sf"/>
</dbReference>
<evidence type="ECO:0000313" key="6">
    <source>
        <dbReference type="EMBL" id="KIM74243.1"/>
    </source>
</evidence>
<dbReference type="PANTHER" id="PTHR17598">
    <property type="entry name" value="DNA POLYMERASE DELTA SUBUNIT 3"/>
    <property type="match status" value="1"/>
</dbReference>
<dbReference type="HOGENOM" id="CLU_023879_0_0_1"/>
<feature type="compositionally biased region" description="Low complexity" evidence="5">
    <location>
        <begin position="543"/>
        <end position="553"/>
    </location>
</feature>
<accession>A0A0C3AK48</accession>
<organism evidence="6 7">
    <name type="scientific">Piloderma croceum (strain F 1598)</name>
    <dbReference type="NCBI Taxonomy" id="765440"/>
    <lineage>
        <taxon>Eukaryota</taxon>
        <taxon>Fungi</taxon>
        <taxon>Dikarya</taxon>
        <taxon>Basidiomycota</taxon>
        <taxon>Agaricomycotina</taxon>
        <taxon>Agaricomycetes</taxon>
        <taxon>Agaricomycetidae</taxon>
        <taxon>Atheliales</taxon>
        <taxon>Atheliaceae</taxon>
        <taxon>Piloderma</taxon>
    </lineage>
</organism>
<feature type="compositionally biased region" description="Low complexity" evidence="5">
    <location>
        <begin position="483"/>
        <end position="508"/>
    </location>
</feature>
<dbReference type="Pfam" id="PF09507">
    <property type="entry name" value="CDC27"/>
    <property type="match status" value="1"/>
</dbReference>
<evidence type="ECO:0000256" key="1">
    <source>
        <dbReference type="ARBA" id="ARBA00004123"/>
    </source>
</evidence>
<feature type="compositionally biased region" description="Low complexity" evidence="5">
    <location>
        <begin position="321"/>
        <end position="344"/>
    </location>
</feature>
<feature type="compositionally biased region" description="Acidic residues" evidence="5">
    <location>
        <begin position="423"/>
        <end position="437"/>
    </location>
</feature>
<dbReference type="InParanoid" id="A0A0C3AK48"/>
<dbReference type="EMBL" id="KN833064">
    <property type="protein sequence ID" value="KIM74243.1"/>
    <property type="molecule type" value="Genomic_DNA"/>
</dbReference>
<dbReference type="STRING" id="765440.A0A0C3AK48"/>
<dbReference type="GO" id="GO:1904161">
    <property type="term" value="P:DNA synthesis involved in UV-damage excision repair"/>
    <property type="evidence" value="ECO:0007669"/>
    <property type="project" value="TreeGrafter"/>
</dbReference>
<dbReference type="InterPro" id="IPR019038">
    <property type="entry name" value="POLD3"/>
</dbReference>
<feature type="compositionally biased region" description="Low complexity" evidence="5">
    <location>
        <begin position="195"/>
        <end position="208"/>
    </location>
</feature>
<reference evidence="6 7" key="1">
    <citation type="submission" date="2014-04" db="EMBL/GenBank/DDBJ databases">
        <authorList>
            <consortium name="DOE Joint Genome Institute"/>
            <person name="Kuo A."/>
            <person name="Tarkka M."/>
            <person name="Buscot F."/>
            <person name="Kohler A."/>
            <person name="Nagy L.G."/>
            <person name="Floudas D."/>
            <person name="Copeland A."/>
            <person name="Barry K.W."/>
            <person name="Cichocki N."/>
            <person name="Veneault-Fourrey C."/>
            <person name="LaButti K."/>
            <person name="Lindquist E.A."/>
            <person name="Lipzen A."/>
            <person name="Lundell T."/>
            <person name="Morin E."/>
            <person name="Murat C."/>
            <person name="Sun H."/>
            <person name="Tunlid A."/>
            <person name="Henrissat B."/>
            <person name="Grigoriev I.V."/>
            <person name="Hibbett D.S."/>
            <person name="Martin F."/>
            <person name="Nordberg H.P."/>
            <person name="Cantor M.N."/>
            <person name="Hua S.X."/>
        </authorList>
    </citation>
    <scope>NUCLEOTIDE SEQUENCE [LARGE SCALE GENOMIC DNA]</scope>
    <source>
        <strain evidence="6 7">F 1598</strain>
    </source>
</reference>
<feature type="compositionally biased region" description="Basic residues" evidence="5">
    <location>
        <begin position="444"/>
        <end position="453"/>
    </location>
</feature>
<feature type="region of interest" description="Disordered" evidence="5">
    <location>
        <begin position="192"/>
        <end position="585"/>
    </location>
</feature>
<evidence type="ECO:0000256" key="5">
    <source>
        <dbReference type="SAM" id="MobiDB-lite"/>
    </source>
</evidence>
<feature type="compositionally biased region" description="Basic and acidic residues" evidence="5">
    <location>
        <begin position="209"/>
        <end position="239"/>
    </location>
</feature>
<name>A0A0C3AK48_PILCF</name>
<keyword evidence="4" id="KW-0539">Nucleus</keyword>
<gene>
    <name evidence="6" type="ORF">PILCRDRAFT_828402</name>
</gene>
<evidence type="ECO:0000256" key="3">
    <source>
        <dbReference type="ARBA" id="ARBA00022705"/>
    </source>
</evidence>
<dbReference type="GO" id="GO:0006271">
    <property type="term" value="P:DNA strand elongation involved in DNA replication"/>
    <property type="evidence" value="ECO:0007669"/>
    <property type="project" value="TreeGrafter"/>
</dbReference>
<comment type="subcellular location">
    <subcellularLocation>
        <location evidence="1">Nucleus</location>
    </subcellularLocation>
</comment>
<dbReference type="PANTHER" id="PTHR17598:SF13">
    <property type="entry name" value="DNA POLYMERASE DELTA SUBUNIT 3"/>
    <property type="match status" value="1"/>
</dbReference>
<feature type="compositionally biased region" description="Polar residues" evidence="5">
    <location>
        <begin position="409"/>
        <end position="419"/>
    </location>
</feature>
<feature type="compositionally biased region" description="Basic and acidic residues" evidence="5">
    <location>
        <begin position="250"/>
        <end position="292"/>
    </location>
</feature>
<evidence type="ECO:0000313" key="7">
    <source>
        <dbReference type="Proteomes" id="UP000054166"/>
    </source>
</evidence>